<evidence type="ECO:0000256" key="2">
    <source>
        <dbReference type="ARBA" id="ARBA00022475"/>
    </source>
</evidence>
<dbReference type="PROSITE" id="PS51257">
    <property type="entry name" value="PROKAR_LIPOPROTEIN"/>
    <property type="match status" value="1"/>
</dbReference>
<organism evidence="8 9">
    <name type="scientific">Candidatus Syntropharchaeum butanivorans</name>
    <dbReference type="NCBI Taxonomy" id="1839936"/>
    <lineage>
        <taxon>Archaea</taxon>
        <taxon>Methanobacteriati</taxon>
        <taxon>Methanobacteriota</taxon>
        <taxon>Stenosarchaea group</taxon>
        <taxon>Methanomicrobia</taxon>
        <taxon>Methanosarcinales</taxon>
        <taxon>ANME-2 cluster</taxon>
        <taxon>Candidatus Syntropharchaeum</taxon>
    </lineage>
</organism>
<feature type="domain" description="Type II secretion system protein GspF" evidence="7">
    <location>
        <begin position="194"/>
        <end position="319"/>
    </location>
</feature>
<keyword evidence="5 6" id="KW-0472">Membrane</keyword>
<dbReference type="InterPro" id="IPR018076">
    <property type="entry name" value="T2SS_GspF_dom"/>
</dbReference>
<keyword evidence="3 6" id="KW-0812">Transmembrane</keyword>
<gene>
    <name evidence="8" type="ORF">SBU_001581</name>
</gene>
<evidence type="ECO:0000313" key="9">
    <source>
        <dbReference type="Proteomes" id="UP000185779"/>
    </source>
</evidence>
<proteinExistence type="predicted"/>
<dbReference type="Proteomes" id="UP000185779">
    <property type="component" value="Unassembled WGS sequence"/>
</dbReference>
<feature type="transmembrane region" description="Helical" evidence="6">
    <location>
        <begin position="155"/>
        <end position="175"/>
    </location>
</feature>
<dbReference type="Pfam" id="PF00482">
    <property type="entry name" value="T2SSF"/>
    <property type="match status" value="1"/>
</dbReference>
<keyword evidence="9" id="KW-1185">Reference proteome</keyword>
<reference evidence="8" key="1">
    <citation type="submission" date="2016-05" db="EMBL/GenBank/DDBJ databases">
        <title>Microbial consortia oxidize butane by reversing methanogenesis.</title>
        <authorList>
            <person name="Laso-Perez R."/>
            <person name="Richter M."/>
            <person name="Wegener G."/>
            <person name="Musat F."/>
        </authorList>
    </citation>
    <scope>NUCLEOTIDE SEQUENCE [LARGE SCALE GENOMIC DNA]</scope>
    <source>
        <strain evidence="8">BOX1</strain>
    </source>
</reference>
<name>A0A1F2P2N5_9EURY</name>
<evidence type="ECO:0000256" key="6">
    <source>
        <dbReference type="SAM" id="Phobius"/>
    </source>
</evidence>
<comment type="subcellular location">
    <subcellularLocation>
        <location evidence="1">Cell membrane</location>
        <topology evidence="1">Multi-pass membrane protein</topology>
    </subcellularLocation>
</comment>
<evidence type="ECO:0000256" key="4">
    <source>
        <dbReference type="ARBA" id="ARBA00022989"/>
    </source>
</evidence>
<protein>
    <submittedName>
        <fullName evidence="8">Type IV pilus biogenesis complex membrane subunit</fullName>
    </submittedName>
</protein>
<comment type="caution">
    <text evidence="8">The sequence shown here is derived from an EMBL/GenBank/DDBJ whole genome shotgun (WGS) entry which is preliminary data.</text>
</comment>
<dbReference type="STRING" id="1839936.SBU_001581"/>
<evidence type="ECO:0000259" key="7">
    <source>
        <dbReference type="Pfam" id="PF00482"/>
    </source>
</evidence>
<feature type="transmembrane region" description="Helical" evidence="6">
    <location>
        <begin position="126"/>
        <end position="149"/>
    </location>
</feature>
<feature type="transmembrane region" description="Helical" evidence="6">
    <location>
        <begin position="341"/>
        <end position="363"/>
    </location>
</feature>
<evidence type="ECO:0000256" key="5">
    <source>
        <dbReference type="ARBA" id="ARBA00023136"/>
    </source>
</evidence>
<dbReference type="EMBL" id="LYOR01000012">
    <property type="protein sequence ID" value="OFV65499.1"/>
    <property type="molecule type" value="Genomic_DNA"/>
</dbReference>
<accession>A0A1F2P2N5</accession>
<sequence length="364" mass="40664">MKRDLVLVVLSFASLVACVIFIGLRVRAGFDNMALFALPHHWTLLAIISLGIFIFAMRTTGREDISRSQIGRDTLSLEEVIDKLRPQTYIRLCYNLLGRRLDRRPDAALLRKLSGAEIYGISPGTFIALMIITPIICGFIAFGIVFTLLKLSLLHSLLISLLAAGSAAGFFPLLIHTRTYNRMKSIERELPFVLSHMSIMAATGATPLKTIESIAVEEYGDISSEFRKMIYRTNVQGEDAITALDHLAMSTPSEVFKELCLDLANLIHIGGDLRKYLEDRSTYLMDRRRLVEKQFIETLGMYSEFYIGGIMLVVIMGIVGIITAGALGYDFGTSVKTIFDLFIYLVVPALNGLFLLVLELMYLD</sequence>
<evidence type="ECO:0000256" key="1">
    <source>
        <dbReference type="ARBA" id="ARBA00004651"/>
    </source>
</evidence>
<dbReference type="GO" id="GO:0005886">
    <property type="term" value="C:plasma membrane"/>
    <property type="evidence" value="ECO:0007669"/>
    <property type="project" value="UniProtKB-SubCell"/>
</dbReference>
<keyword evidence="4 6" id="KW-1133">Transmembrane helix</keyword>
<evidence type="ECO:0000313" key="8">
    <source>
        <dbReference type="EMBL" id="OFV65499.1"/>
    </source>
</evidence>
<dbReference type="AlphaFoldDB" id="A0A1F2P2N5"/>
<feature type="transmembrane region" description="Helical" evidence="6">
    <location>
        <begin position="305"/>
        <end position="329"/>
    </location>
</feature>
<dbReference type="InterPro" id="IPR056569">
    <property type="entry name" value="ArlJ-like"/>
</dbReference>
<evidence type="ECO:0000256" key="3">
    <source>
        <dbReference type="ARBA" id="ARBA00022692"/>
    </source>
</evidence>
<dbReference type="PANTHER" id="PTHR35402">
    <property type="entry name" value="INTEGRAL MEMBRANE PROTEIN-RELATED"/>
    <property type="match status" value="1"/>
</dbReference>
<keyword evidence="2" id="KW-1003">Cell membrane</keyword>
<feature type="transmembrane region" description="Helical" evidence="6">
    <location>
        <begin position="38"/>
        <end position="57"/>
    </location>
</feature>
<dbReference type="PANTHER" id="PTHR35402:SF1">
    <property type="entry name" value="TYPE II SECRETION SYSTEM PROTEIN GSPF DOMAIN-CONTAINING PROTEIN"/>
    <property type="match status" value="1"/>
</dbReference>